<feature type="region of interest" description="Disordered" evidence="1">
    <location>
        <begin position="182"/>
        <end position="209"/>
    </location>
</feature>
<evidence type="ECO:0000256" key="1">
    <source>
        <dbReference type="SAM" id="MobiDB-lite"/>
    </source>
</evidence>
<proteinExistence type="predicted"/>
<dbReference type="EMBL" id="JAUJQL010000002">
    <property type="protein sequence ID" value="MDN7522095.1"/>
    <property type="molecule type" value="Genomic_DNA"/>
</dbReference>
<evidence type="ECO:0000313" key="2">
    <source>
        <dbReference type="EMBL" id="MDN7522095.1"/>
    </source>
</evidence>
<accession>A0ABT8NLZ0</accession>
<protein>
    <submittedName>
        <fullName evidence="2">DUF2894 domain-containing protein</fullName>
    </submittedName>
</protein>
<organism evidence="2 3">
    <name type="scientific">Burkholderia orbicola</name>
    <dbReference type="NCBI Taxonomy" id="2978683"/>
    <lineage>
        <taxon>Bacteria</taxon>
        <taxon>Pseudomonadati</taxon>
        <taxon>Pseudomonadota</taxon>
        <taxon>Betaproteobacteria</taxon>
        <taxon>Burkholderiales</taxon>
        <taxon>Burkholderiaceae</taxon>
        <taxon>Burkholderia</taxon>
        <taxon>Burkholderia cepacia complex</taxon>
    </lineage>
</organism>
<dbReference type="RefSeq" id="WP_200095447.1">
    <property type="nucleotide sequence ID" value="NZ_JAUJQL010000002.1"/>
</dbReference>
<dbReference type="Proteomes" id="UP001172217">
    <property type="component" value="Unassembled WGS sequence"/>
</dbReference>
<dbReference type="InterPro" id="IPR021549">
    <property type="entry name" value="DUF2894"/>
</dbReference>
<keyword evidence="3" id="KW-1185">Reference proteome</keyword>
<sequence>MTGDATQVRAMLDAWREQGADRLDPVGFHRIDALERRAAVLDGAARALLDARLATLIDSFAKRVARADDDAEVTRETVQAATGAPARGALAALVEGFARDAQADRRGLDPELIDYFRTMWSKVRTEQQYRQSLDQVPRNAGPLNSNSLVHRSLATMRELSPEYLQQFLSYVDALAWLEDLAGGGTQPEKEAPRAKAAKPARKTTRAKAR</sequence>
<reference evidence="2" key="1">
    <citation type="submission" date="2023-07" db="EMBL/GenBank/DDBJ databases">
        <title>A collection of bacterial strains from the Burkholderia cepacia Research Laboratory and Repository.</title>
        <authorList>
            <person name="Lipuma J."/>
            <person name="Spilker T."/>
            <person name="Caverly L."/>
        </authorList>
    </citation>
    <scope>NUCLEOTIDE SEQUENCE</scope>
    <source>
        <strain evidence="2">AU45194</strain>
    </source>
</reference>
<feature type="compositionally biased region" description="Basic residues" evidence="1">
    <location>
        <begin position="195"/>
        <end position="209"/>
    </location>
</feature>
<evidence type="ECO:0000313" key="3">
    <source>
        <dbReference type="Proteomes" id="UP001172217"/>
    </source>
</evidence>
<dbReference type="Pfam" id="PF11445">
    <property type="entry name" value="DUF2894"/>
    <property type="match status" value="1"/>
</dbReference>
<comment type="caution">
    <text evidence="2">The sequence shown here is derived from an EMBL/GenBank/DDBJ whole genome shotgun (WGS) entry which is preliminary data.</text>
</comment>
<gene>
    <name evidence="2" type="ORF">QZM70_04055</name>
</gene>
<name>A0ABT8NLZ0_9BURK</name>